<feature type="compositionally biased region" description="Basic and acidic residues" evidence="1">
    <location>
        <begin position="68"/>
        <end position="120"/>
    </location>
</feature>
<gene>
    <name evidence="2" type="ORF">B0F90DRAFT_283385</name>
</gene>
<sequence length="120" mass="12930">MMFQNAILIPTRITLAYAARTSLLTARHLHASPVACKTATEKVTEVADKVNKSVGRGLESAIETGEQVTEKTKQTLGATKDRAADSAKSTMDKTKTKTRETSHAAVDKRQKGSGDGVERE</sequence>
<evidence type="ECO:0000313" key="2">
    <source>
        <dbReference type="EMBL" id="KAI0292245.1"/>
    </source>
</evidence>
<evidence type="ECO:0000313" key="3">
    <source>
        <dbReference type="Proteomes" id="UP001203297"/>
    </source>
</evidence>
<name>A0AAD4LXI7_9AGAM</name>
<dbReference type="EMBL" id="WTXG01000127">
    <property type="protein sequence ID" value="KAI0292245.1"/>
    <property type="molecule type" value="Genomic_DNA"/>
</dbReference>
<feature type="region of interest" description="Disordered" evidence="1">
    <location>
        <begin position="64"/>
        <end position="120"/>
    </location>
</feature>
<organism evidence="2 3">
    <name type="scientific">Multifurca ochricompacta</name>
    <dbReference type="NCBI Taxonomy" id="376703"/>
    <lineage>
        <taxon>Eukaryota</taxon>
        <taxon>Fungi</taxon>
        <taxon>Dikarya</taxon>
        <taxon>Basidiomycota</taxon>
        <taxon>Agaricomycotina</taxon>
        <taxon>Agaricomycetes</taxon>
        <taxon>Russulales</taxon>
        <taxon>Russulaceae</taxon>
        <taxon>Multifurca</taxon>
    </lineage>
</organism>
<proteinExistence type="predicted"/>
<reference evidence="2" key="1">
    <citation type="journal article" date="2022" name="New Phytol.">
        <title>Evolutionary transition to the ectomycorrhizal habit in the genomes of a hyperdiverse lineage of mushroom-forming fungi.</title>
        <authorList>
            <person name="Looney B."/>
            <person name="Miyauchi S."/>
            <person name="Morin E."/>
            <person name="Drula E."/>
            <person name="Courty P.E."/>
            <person name="Kohler A."/>
            <person name="Kuo A."/>
            <person name="LaButti K."/>
            <person name="Pangilinan J."/>
            <person name="Lipzen A."/>
            <person name="Riley R."/>
            <person name="Andreopoulos W."/>
            <person name="He G."/>
            <person name="Johnson J."/>
            <person name="Nolan M."/>
            <person name="Tritt A."/>
            <person name="Barry K.W."/>
            <person name="Grigoriev I.V."/>
            <person name="Nagy L.G."/>
            <person name="Hibbett D."/>
            <person name="Henrissat B."/>
            <person name="Matheny P.B."/>
            <person name="Labbe J."/>
            <person name="Martin F.M."/>
        </authorList>
    </citation>
    <scope>NUCLEOTIDE SEQUENCE</scope>
    <source>
        <strain evidence="2">BPL690</strain>
    </source>
</reference>
<accession>A0AAD4LXI7</accession>
<dbReference type="Proteomes" id="UP001203297">
    <property type="component" value="Unassembled WGS sequence"/>
</dbReference>
<comment type="caution">
    <text evidence="2">The sequence shown here is derived from an EMBL/GenBank/DDBJ whole genome shotgun (WGS) entry which is preliminary data.</text>
</comment>
<keyword evidence="3" id="KW-1185">Reference proteome</keyword>
<dbReference type="AlphaFoldDB" id="A0AAD4LXI7"/>
<evidence type="ECO:0000256" key="1">
    <source>
        <dbReference type="SAM" id="MobiDB-lite"/>
    </source>
</evidence>
<protein>
    <submittedName>
        <fullName evidence="2">Uncharacterized protein</fullName>
    </submittedName>
</protein>